<feature type="domain" description="Response regulatory" evidence="18">
    <location>
        <begin position="828"/>
        <end position="944"/>
    </location>
</feature>
<dbReference type="Gene3D" id="3.30.565.10">
    <property type="entry name" value="Histidine kinase-like ATPase, C-terminal domain"/>
    <property type="match status" value="1"/>
</dbReference>
<accession>A0ABQ6HDU8</accession>
<dbReference type="InterPro" id="IPR005467">
    <property type="entry name" value="His_kinase_dom"/>
</dbReference>
<dbReference type="Pfam" id="PF00512">
    <property type="entry name" value="HisKA"/>
    <property type="match status" value="1"/>
</dbReference>
<dbReference type="Pfam" id="PF00497">
    <property type="entry name" value="SBP_bac_3"/>
    <property type="match status" value="1"/>
</dbReference>
<dbReference type="Gene3D" id="3.40.190.10">
    <property type="entry name" value="Periplasmic binding protein-like II"/>
    <property type="match status" value="4"/>
</dbReference>
<dbReference type="SMART" id="SM00062">
    <property type="entry name" value="PBPb"/>
    <property type="match status" value="1"/>
</dbReference>
<sequence length="1083" mass="122169">MANTMLDKLFYHTKMLVLVLFVAIINLPLSYAKDTEQPPLRIALPDETSLAIHSAGKFEQLVNLMQEYWQVWSIDNQRAVEFIRVPSDRSFQALQNGEVDVVAISVAREFPDTLFSIPYAKYHQRIFRRLDADDTSQIVMAIHSPENRILASMTPAVRRTYYTSIDRLLDNYQNYNAIYSVQPWEVEKALQDHGIDDVFYMSENDTPDIYFRAAFRQSDEALALSVNDDLRKVNKLQAKLWTDKYIVKGENRFLLTLGDYDLTLSEQEKRFVLYHPHLAFPSAPEGFPPYLITDSFNHIGATGFTIDLLRILTEKLGVTFEPVYVGSLEIGRQAIKSGELDFYHMHLNDSVRYPELKFSNTLINTSLSLITRDDYILNNHISSLKNETIGVVSGFVSTDELIKRLPEAKFKHYLSLTETFNALEAGEINAFVEPSLSASYFIKQKGYAHFTIQPFHGFLDDIPMSFATVPDNADLILLFNRGLSAIDSERYEEINAKWNTIAFSEGDIYQQVSSIYQKAGYILLTIFFMSVLMTVFYLHQLRLRKAAQNEAEAALEVAEKARSAAEQSGIAKTSFLARMSHEIRTPMNGVFGMAEALRYTKLNKHQSELLNTLTNSADNLLSILNDVLDFSKMDAGKLTLESVPVNLVELANNVVNAFTPLAQQKGLRLRLNADNKLSTMYMLDPTRLTQVLNNLVSNALKFTEFGYVDVNISLEKREHVDGSQYDSIYFSVVDSGIGIAPEHQNLLFSPFIQADSAVTRRFGGTGLGLSICQEIVNAMGGKISTASKEGKGSTFFFTIAMKCIDIAQPASVKPSQSPTTFPDFSAINVLLVEDNLVNIKVLSAQLERLGIYPDIAYNGEEGLAMHHANQYDLIISDCHMPVMDGFELARTLSSLLTSKPFWLIAVTADALADTAQKCLDAGFDDYMTKPCPQDEITQKMQRAYQALTEQKTGVERQKVESVAEEGRDTELFDANCLIARNNNDKVLTHHICQLFVTTWHEEKKQLELALSQEDFDQVYAVTHKLKGSLRYLAVNVLDDQVSDIEKYTRAQNLQELAPAVARLVLSLAQLANEIQNWLNQEQQ</sequence>
<evidence type="ECO:0000256" key="4">
    <source>
        <dbReference type="ARBA" id="ARBA00022475"/>
    </source>
</evidence>
<evidence type="ECO:0000259" key="19">
    <source>
        <dbReference type="PROSITE" id="PS50894"/>
    </source>
</evidence>
<keyword evidence="5" id="KW-0997">Cell inner membrane</keyword>
<dbReference type="SUPFAM" id="SSF55874">
    <property type="entry name" value="ATPase domain of HSP90 chaperone/DNA topoisomerase II/histidine kinase"/>
    <property type="match status" value="1"/>
</dbReference>
<comment type="caution">
    <text evidence="20">The sequence shown here is derived from an EMBL/GenBank/DDBJ whole genome shotgun (WGS) entry which is preliminary data.</text>
</comment>
<comment type="subcellular location">
    <subcellularLocation>
        <location evidence="2">Cell inner membrane</location>
        <topology evidence="2">Multi-pass membrane protein</topology>
    </subcellularLocation>
</comment>
<dbReference type="SMART" id="SM00448">
    <property type="entry name" value="REC"/>
    <property type="match status" value="1"/>
</dbReference>
<evidence type="ECO:0000256" key="5">
    <source>
        <dbReference type="ARBA" id="ARBA00022519"/>
    </source>
</evidence>
<keyword evidence="11 16" id="KW-1133">Transmembrane helix</keyword>
<evidence type="ECO:0000256" key="14">
    <source>
        <dbReference type="PROSITE-ProRule" id="PRU00110"/>
    </source>
</evidence>
<protein>
    <recommendedName>
        <fullName evidence="3">histidine kinase</fullName>
        <ecNumber evidence="3">2.7.13.3</ecNumber>
    </recommendedName>
</protein>
<keyword evidence="10" id="KW-0547">Nucleotide-binding</keyword>
<dbReference type="RefSeq" id="WP_284299161.1">
    <property type="nucleotide sequence ID" value="NZ_BSSV01000005.1"/>
</dbReference>
<keyword evidence="4" id="KW-1003">Cell membrane</keyword>
<feature type="modified residue" description="Phosphohistidine" evidence="14">
    <location>
        <position position="1023"/>
    </location>
</feature>
<evidence type="ECO:0000256" key="13">
    <source>
        <dbReference type="ARBA" id="ARBA00023136"/>
    </source>
</evidence>
<dbReference type="InterPro" id="IPR036890">
    <property type="entry name" value="HATPase_C_sf"/>
</dbReference>
<keyword evidence="10" id="KW-0067">ATP-binding</keyword>
<proteinExistence type="predicted"/>
<dbReference type="PROSITE" id="PS50109">
    <property type="entry name" value="HIS_KIN"/>
    <property type="match status" value="1"/>
</dbReference>
<dbReference type="EMBL" id="BSSV01000005">
    <property type="protein sequence ID" value="GLX86295.1"/>
    <property type="molecule type" value="Genomic_DNA"/>
</dbReference>
<dbReference type="SUPFAM" id="SSF47384">
    <property type="entry name" value="Homodimeric domain of signal transducing histidine kinase"/>
    <property type="match status" value="1"/>
</dbReference>
<evidence type="ECO:0000259" key="18">
    <source>
        <dbReference type="PROSITE" id="PS50110"/>
    </source>
</evidence>
<dbReference type="Gene3D" id="1.10.287.130">
    <property type="match status" value="1"/>
</dbReference>
<evidence type="ECO:0000259" key="17">
    <source>
        <dbReference type="PROSITE" id="PS50109"/>
    </source>
</evidence>
<dbReference type="InterPro" id="IPR003661">
    <property type="entry name" value="HisK_dim/P_dom"/>
</dbReference>
<evidence type="ECO:0000256" key="16">
    <source>
        <dbReference type="SAM" id="Phobius"/>
    </source>
</evidence>
<dbReference type="InterPro" id="IPR001789">
    <property type="entry name" value="Sig_transdc_resp-reg_receiver"/>
</dbReference>
<dbReference type="CDD" id="cd17546">
    <property type="entry name" value="REC_hyHK_CKI1_RcsC-like"/>
    <property type="match status" value="1"/>
</dbReference>
<dbReference type="PANTHER" id="PTHR43047:SF64">
    <property type="entry name" value="HISTIDINE KINASE CONTAINING CHEY-HOMOLOGOUS RECEIVER DOMAIN AND PAS DOMAIN-RELATED"/>
    <property type="match status" value="1"/>
</dbReference>
<dbReference type="PROSITE" id="PS50110">
    <property type="entry name" value="RESPONSE_REGULATORY"/>
    <property type="match status" value="1"/>
</dbReference>
<evidence type="ECO:0000313" key="21">
    <source>
        <dbReference type="Proteomes" id="UP001157134"/>
    </source>
</evidence>
<evidence type="ECO:0000256" key="7">
    <source>
        <dbReference type="ARBA" id="ARBA00022679"/>
    </source>
</evidence>
<feature type="domain" description="Histidine kinase" evidence="17">
    <location>
        <begin position="578"/>
        <end position="803"/>
    </location>
</feature>
<feature type="transmembrane region" description="Helical" evidence="16">
    <location>
        <begin position="519"/>
        <end position="538"/>
    </location>
</feature>
<evidence type="ECO:0000256" key="9">
    <source>
        <dbReference type="ARBA" id="ARBA00022777"/>
    </source>
</evidence>
<dbReference type="EC" id="2.7.13.3" evidence="3"/>
<evidence type="ECO:0000313" key="20">
    <source>
        <dbReference type="EMBL" id="GLX86295.1"/>
    </source>
</evidence>
<dbReference type="Gene3D" id="3.40.50.2300">
    <property type="match status" value="1"/>
</dbReference>
<evidence type="ECO:0000256" key="8">
    <source>
        <dbReference type="ARBA" id="ARBA00022692"/>
    </source>
</evidence>
<dbReference type="InterPro" id="IPR001638">
    <property type="entry name" value="Solute-binding_3/MltF_N"/>
</dbReference>
<evidence type="ECO:0000256" key="2">
    <source>
        <dbReference type="ARBA" id="ARBA00004429"/>
    </source>
</evidence>
<dbReference type="SMART" id="SM00387">
    <property type="entry name" value="HATPase_c"/>
    <property type="match status" value="1"/>
</dbReference>
<dbReference type="InterPro" id="IPR004358">
    <property type="entry name" value="Sig_transdc_His_kin-like_C"/>
</dbReference>
<keyword evidence="21" id="KW-1185">Reference proteome</keyword>
<dbReference type="SUPFAM" id="SSF47226">
    <property type="entry name" value="Histidine-containing phosphotransfer domain, HPT domain"/>
    <property type="match status" value="1"/>
</dbReference>
<dbReference type="SUPFAM" id="SSF52172">
    <property type="entry name" value="CheY-like"/>
    <property type="match status" value="1"/>
</dbReference>
<evidence type="ECO:0000256" key="12">
    <source>
        <dbReference type="ARBA" id="ARBA00023012"/>
    </source>
</evidence>
<comment type="catalytic activity">
    <reaction evidence="1">
        <text>ATP + protein L-histidine = ADP + protein N-phospho-L-histidine.</text>
        <dbReference type="EC" id="2.7.13.3"/>
    </reaction>
</comment>
<reference evidence="20 21" key="1">
    <citation type="submission" date="2023-03" db="EMBL/GenBank/DDBJ databases">
        <title>Thalassotalea loyana LMG 22536T draft genome sequence.</title>
        <authorList>
            <person name="Sawabe T."/>
        </authorList>
    </citation>
    <scope>NUCLEOTIDE SEQUENCE [LARGE SCALE GENOMIC DNA]</scope>
    <source>
        <strain evidence="20 21">LMG 22536</strain>
    </source>
</reference>
<feature type="domain" description="HPt" evidence="19">
    <location>
        <begin position="984"/>
        <end position="1077"/>
    </location>
</feature>
<dbReference type="PANTHER" id="PTHR43047">
    <property type="entry name" value="TWO-COMPONENT HISTIDINE PROTEIN KINASE"/>
    <property type="match status" value="1"/>
</dbReference>
<dbReference type="InterPro" id="IPR011006">
    <property type="entry name" value="CheY-like_superfamily"/>
</dbReference>
<dbReference type="PROSITE" id="PS50894">
    <property type="entry name" value="HPT"/>
    <property type="match status" value="1"/>
</dbReference>
<dbReference type="InterPro" id="IPR036097">
    <property type="entry name" value="HisK_dim/P_sf"/>
</dbReference>
<dbReference type="InterPro" id="IPR036641">
    <property type="entry name" value="HPT_dom_sf"/>
</dbReference>
<evidence type="ECO:0000256" key="3">
    <source>
        <dbReference type="ARBA" id="ARBA00012438"/>
    </source>
</evidence>
<keyword evidence="9" id="KW-0418">Kinase</keyword>
<dbReference type="CDD" id="cd00082">
    <property type="entry name" value="HisKA"/>
    <property type="match status" value="1"/>
</dbReference>
<dbReference type="SMART" id="SM00388">
    <property type="entry name" value="HisKA"/>
    <property type="match status" value="1"/>
</dbReference>
<organism evidence="20 21">
    <name type="scientific">Thalassotalea loyana</name>
    <dbReference type="NCBI Taxonomy" id="280483"/>
    <lineage>
        <taxon>Bacteria</taxon>
        <taxon>Pseudomonadati</taxon>
        <taxon>Pseudomonadota</taxon>
        <taxon>Gammaproteobacteria</taxon>
        <taxon>Alteromonadales</taxon>
        <taxon>Colwelliaceae</taxon>
        <taxon>Thalassotalea</taxon>
    </lineage>
</organism>
<dbReference type="Gene3D" id="1.20.120.160">
    <property type="entry name" value="HPT domain"/>
    <property type="match status" value="1"/>
</dbReference>
<dbReference type="Proteomes" id="UP001157134">
    <property type="component" value="Unassembled WGS sequence"/>
</dbReference>
<evidence type="ECO:0000256" key="1">
    <source>
        <dbReference type="ARBA" id="ARBA00000085"/>
    </source>
</evidence>
<dbReference type="PRINTS" id="PR00344">
    <property type="entry name" value="BCTRLSENSOR"/>
</dbReference>
<keyword evidence="12" id="KW-0902">Two-component regulatory system</keyword>
<keyword evidence="13 16" id="KW-0472">Membrane</keyword>
<dbReference type="CDD" id="cd16922">
    <property type="entry name" value="HATPase_EvgS-ArcB-TorS-like"/>
    <property type="match status" value="1"/>
</dbReference>
<keyword evidence="6 15" id="KW-0597">Phosphoprotein</keyword>
<evidence type="ECO:0000256" key="15">
    <source>
        <dbReference type="PROSITE-ProRule" id="PRU00169"/>
    </source>
</evidence>
<dbReference type="Pfam" id="PF01627">
    <property type="entry name" value="Hpt"/>
    <property type="match status" value="1"/>
</dbReference>
<dbReference type="Pfam" id="PF02518">
    <property type="entry name" value="HATPase_c"/>
    <property type="match status" value="1"/>
</dbReference>
<feature type="modified residue" description="4-aspartylphosphate" evidence="15">
    <location>
        <position position="877"/>
    </location>
</feature>
<dbReference type="InterPro" id="IPR003594">
    <property type="entry name" value="HATPase_dom"/>
</dbReference>
<keyword evidence="7" id="KW-0808">Transferase</keyword>
<dbReference type="CDD" id="cd01007">
    <property type="entry name" value="PBP2_BvgS_HisK_like"/>
    <property type="match status" value="1"/>
</dbReference>
<evidence type="ECO:0000256" key="6">
    <source>
        <dbReference type="ARBA" id="ARBA00022553"/>
    </source>
</evidence>
<evidence type="ECO:0000256" key="11">
    <source>
        <dbReference type="ARBA" id="ARBA00022989"/>
    </source>
</evidence>
<dbReference type="Pfam" id="PF00072">
    <property type="entry name" value="Response_reg"/>
    <property type="match status" value="1"/>
</dbReference>
<keyword evidence="8 16" id="KW-0812">Transmembrane</keyword>
<gene>
    <name evidence="20" type="ORF">tloyanaT_25480</name>
</gene>
<evidence type="ECO:0000256" key="10">
    <source>
        <dbReference type="ARBA" id="ARBA00022840"/>
    </source>
</evidence>
<dbReference type="SUPFAM" id="SSF53850">
    <property type="entry name" value="Periplasmic binding protein-like II"/>
    <property type="match status" value="2"/>
</dbReference>
<dbReference type="InterPro" id="IPR008207">
    <property type="entry name" value="Sig_transdc_His_kin_Hpt_dom"/>
</dbReference>
<name>A0ABQ6HDU8_9GAMM</name>